<dbReference type="InterPro" id="IPR019080">
    <property type="entry name" value="YqaJ_viral_recombinase"/>
</dbReference>
<dbReference type="SUPFAM" id="SSF52980">
    <property type="entry name" value="Restriction endonuclease-like"/>
    <property type="match status" value="1"/>
</dbReference>
<dbReference type="InterPro" id="IPR051703">
    <property type="entry name" value="NF-kappa-B_Signaling_Reg"/>
</dbReference>
<sequence length="480" mass="57786">MKIRMKMLQQNTIVSLTKEWYDIREKKISSTNISTIIGVNSFKSSEELLNDKIYGLDKIDNIYTKHGNKFEEIAINILEQKLNISIEDIGFKLSEKYNFLGATPDGITIFNKNIHLVEIKCPLTRKISGIPSFNYYCQMQTQMEVFDTEECIFFECNIKEITKSEYKKMKNDTNIGYYKTKNIYWKLKESSLNIVKRDRFFYEYYINDIKKFNNNLQIKLNQKNHKRKFSEINLSSPIRKYRKNNEGNRVSNIQLVLTKRYLKHFIRDDKCEVWLKYYGNKYYKDYRIDNKFSKEILNKSIEYKRSFIKKIKNICEQKKLTYIVIPYHYEYNKYLIEFTKIQMKNNIDVIINPYFFEENMGLYSNPTLIIKNYSIKNIFPNIETDNTDCYILINKVIKNIKYIDKGNNLSNNSTNRSYILKNNFDHYVLNKNQKNINNKSYLIGNKWHYTEDKTEIESEEENDFSKLGIIHFSHRKTRKF</sequence>
<dbReference type="EMBL" id="UINC01010387">
    <property type="protein sequence ID" value="SVA46211.1"/>
    <property type="molecule type" value="Genomic_DNA"/>
</dbReference>
<organism evidence="2">
    <name type="scientific">marine metagenome</name>
    <dbReference type="NCBI Taxonomy" id="408172"/>
    <lineage>
        <taxon>unclassified sequences</taxon>
        <taxon>metagenomes</taxon>
        <taxon>ecological metagenomes</taxon>
    </lineage>
</organism>
<dbReference type="PANTHER" id="PTHR46609">
    <property type="entry name" value="EXONUCLEASE, PHAGE-TYPE/RECB, C-TERMINAL DOMAIN-CONTAINING PROTEIN"/>
    <property type="match status" value="1"/>
</dbReference>
<dbReference type="Gene3D" id="3.90.320.10">
    <property type="match status" value="1"/>
</dbReference>
<dbReference type="InterPro" id="IPR017482">
    <property type="entry name" value="Lambda-type_endonuclease"/>
</dbReference>
<proteinExistence type="predicted"/>
<evidence type="ECO:0000259" key="1">
    <source>
        <dbReference type="Pfam" id="PF09588"/>
    </source>
</evidence>
<evidence type="ECO:0000313" key="2">
    <source>
        <dbReference type="EMBL" id="SVA46211.1"/>
    </source>
</evidence>
<dbReference type="Pfam" id="PF09588">
    <property type="entry name" value="YqaJ"/>
    <property type="match status" value="1"/>
</dbReference>
<dbReference type="CDD" id="cd22343">
    <property type="entry name" value="PDDEXK_lambda_exonuclease-like"/>
    <property type="match status" value="1"/>
</dbReference>
<dbReference type="PANTHER" id="PTHR46609:SF6">
    <property type="entry name" value="EXONUCLEASE, PHAGE-TYPE_RECB, C-TERMINAL DOMAIN-CONTAINING PROTEIN-RELATED"/>
    <property type="match status" value="1"/>
</dbReference>
<dbReference type="InterPro" id="IPR011335">
    <property type="entry name" value="Restrct_endonuc-II-like"/>
</dbReference>
<reference evidence="2" key="1">
    <citation type="submission" date="2018-05" db="EMBL/GenBank/DDBJ databases">
        <authorList>
            <person name="Lanie J.A."/>
            <person name="Ng W.-L."/>
            <person name="Kazmierczak K.M."/>
            <person name="Andrzejewski T.M."/>
            <person name="Davidsen T.M."/>
            <person name="Wayne K.J."/>
            <person name="Tettelin H."/>
            <person name="Glass J.I."/>
            <person name="Rusch D."/>
            <person name="Podicherti R."/>
            <person name="Tsui H.-C.T."/>
            <person name="Winkler M.E."/>
        </authorList>
    </citation>
    <scope>NUCLEOTIDE SEQUENCE</scope>
</reference>
<dbReference type="InterPro" id="IPR011604">
    <property type="entry name" value="PDDEXK-like_dom_sf"/>
</dbReference>
<protein>
    <recommendedName>
        <fullName evidence="1">YqaJ viral recombinase domain-containing protein</fullName>
    </recommendedName>
</protein>
<dbReference type="NCBIfam" id="TIGR03033">
    <property type="entry name" value="phage_rel_nuc"/>
    <property type="match status" value="1"/>
</dbReference>
<name>A0A381W1G8_9ZZZZ</name>
<accession>A0A381W1G8</accession>
<gene>
    <name evidence="2" type="ORF">METZ01_LOCUS99065</name>
</gene>
<dbReference type="AlphaFoldDB" id="A0A381W1G8"/>
<feature type="non-terminal residue" evidence="2">
    <location>
        <position position="480"/>
    </location>
</feature>
<feature type="domain" description="YqaJ viral recombinase" evidence="1">
    <location>
        <begin position="19"/>
        <end position="145"/>
    </location>
</feature>